<feature type="compositionally biased region" description="Low complexity" evidence="1">
    <location>
        <begin position="47"/>
        <end position="64"/>
    </location>
</feature>
<evidence type="ECO:0000313" key="3">
    <source>
        <dbReference type="Proteomes" id="UP000823561"/>
    </source>
</evidence>
<protein>
    <submittedName>
        <fullName evidence="2">Uncharacterized protein</fullName>
    </submittedName>
</protein>
<sequence>MTPRTPAPAVLQRSKRLPVFVEIPSRLSSSLEQASAIAQQFDQATASSLEHSGSGSSSGSSLSHQLPLPVTSSGAVSAYLSSSAYRAYLSSILASVTQAEDQLHVPASFPQHQQAQTCRCSTMVHGLDHQNSNQQLLCL</sequence>
<keyword evidence="3" id="KW-1185">Reference proteome</keyword>
<comment type="caution">
    <text evidence="2">The sequence shown here is derived from an EMBL/GenBank/DDBJ whole genome shotgun (WGS) entry which is preliminary data.</text>
</comment>
<gene>
    <name evidence="2" type="ORF">AALO_G00057620</name>
</gene>
<dbReference type="Proteomes" id="UP000823561">
    <property type="component" value="Chromosome 4"/>
</dbReference>
<accession>A0AAV6H617</accession>
<dbReference type="EMBL" id="JADWDJ010000004">
    <property type="protein sequence ID" value="KAG5282585.1"/>
    <property type="molecule type" value="Genomic_DNA"/>
</dbReference>
<evidence type="ECO:0000313" key="2">
    <source>
        <dbReference type="EMBL" id="KAG5282585.1"/>
    </source>
</evidence>
<proteinExistence type="predicted"/>
<feature type="region of interest" description="Disordered" evidence="1">
    <location>
        <begin position="45"/>
        <end position="69"/>
    </location>
</feature>
<reference evidence="2" key="1">
    <citation type="submission" date="2020-10" db="EMBL/GenBank/DDBJ databases">
        <title>Chromosome-scale genome assembly of the Allis shad, Alosa alosa.</title>
        <authorList>
            <person name="Margot Z."/>
            <person name="Christophe K."/>
            <person name="Cabau C."/>
            <person name="Louis A."/>
            <person name="Berthelot C."/>
            <person name="Parey E."/>
            <person name="Roest Crollius H."/>
            <person name="Montfort J."/>
            <person name="Robinson-Rechavi M."/>
            <person name="Bucao C."/>
            <person name="Bouchez O."/>
            <person name="Gislard M."/>
            <person name="Lluch J."/>
            <person name="Milhes M."/>
            <person name="Lampietro C."/>
            <person name="Lopez Roques C."/>
            <person name="Donnadieu C."/>
            <person name="Braasch I."/>
            <person name="Desvignes T."/>
            <person name="Postlethwait J."/>
            <person name="Bobe J."/>
            <person name="Guiguen Y."/>
        </authorList>
    </citation>
    <scope>NUCLEOTIDE SEQUENCE</scope>
    <source>
        <strain evidence="2">M-15738</strain>
        <tissue evidence="2">Blood</tissue>
    </source>
</reference>
<dbReference type="AlphaFoldDB" id="A0AAV6H617"/>
<evidence type="ECO:0000256" key="1">
    <source>
        <dbReference type="SAM" id="MobiDB-lite"/>
    </source>
</evidence>
<name>A0AAV6H617_9TELE</name>
<organism evidence="2 3">
    <name type="scientific">Alosa alosa</name>
    <name type="common">allis shad</name>
    <dbReference type="NCBI Taxonomy" id="278164"/>
    <lineage>
        <taxon>Eukaryota</taxon>
        <taxon>Metazoa</taxon>
        <taxon>Chordata</taxon>
        <taxon>Craniata</taxon>
        <taxon>Vertebrata</taxon>
        <taxon>Euteleostomi</taxon>
        <taxon>Actinopterygii</taxon>
        <taxon>Neopterygii</taxon>
        <taxon>Teleostei</taxon>
        <taxon>Clupei</taxon>
        <taxon>Clupeiformes</taxon>
        <taxon>Clupeoidei</taxon>
        <taxon>Clupeidae</taxon>
        <taxon>Alosa</taxon>
    </lineage>
</organism>